<feature type="domain" description="Cyclic nucleotide-binding" evidence="1">
    <location>
        <begin position="10"/>
        <end position="113"/>
    </location>
</feature>
<dbReference type="SUPFAM" id="SSF51206">
    <property type="entry name" value="cAMP-binding domain-like"/>
    <property type="match status" value="1"/>
</dbReference>
<reference evidence="2 3" key="1">
    <citation type="submission" date="2019-05" db="EMBL/GenBank/DDBJ databases">
        <title>Tamlana fucoidanivorans sp. nov., isolated from the surface of algae collected from Fujian province in China.</title>
        <authorList>
            <person name="Li J."/>
        </authorList>
    </citation>
    <scope>NUCLEOTIDE SEQUENCE [LARGE SCALE GENOMIC DNA]</scope>
    <source>
        <strain evidence="2 3">CW2-9</strain>
    </source>
</reference>
<dbReference type="OrthoDB" id="663011at2"/>
<dbReference type="CDD" id="cd00038">
    <property type="entry name" value="CAP_ED"/>
    <property type="match status" value="1"/>
</dbReference>
<evidence type="ECO:0000313" key="3">
    <source>
        <dbReference type="Proteomes" id="UP000308713"/>
    </source>
</evidence>
<dbReference type="InterPro" id="IPR014710">
    <property type="entry name" value="RmlC-like_jellyroll"/>
</dbReference>
<dbReference type="Gene3D" id="2.60.120.10">
    <property type="entry name" value="Jelly Rolls"/>
    <property type="match status" value="1"/>
</dbReference>
<dbReference type="Pfam" id="PF00027">
    <property type="entry name" value="cNMP_binding"/>
    <property type="match status" value="1"/>
</dbReference>
<dbReference type="AlphaFoldDB" id="A0A5C4SQF2"/>
<comment type="caution">
    <text evidence="2">The sequence shown here is derived from an EMBL/GenBank/DDBJ whole genome shotgun (WGS) entry which is preliminary data.</text>
</comment>
<dbReference type="InterPro" id="IPR000595">
    <property type="entry name" value="cNMP-bd_dom"/>
</dbReference>
<sequence length="196" mass="22588">MHRNLTFLNSFSFISEDTFSKLAAISTFKKVNSGVQLAKEGEQPTKLYMLLTGVVRAYLGDEKGKEYNKNFFMAPSFVGSYTALIKREPSKLVYETLTDCKVYEIDYSSFMKLCETDICVSNLYNRVLEHLFIKHESRHLDLISMDATQRYLKLNKEIPELEVLVPQYQIAAYLSVTPVQLSRIRKKLKEEEGISS</sequence>
<dbReference type="InterPro" id="IPR018490">
    <property type="entry name" value="cNMP-bd_dom_sf"/>
</dbReference>
<dbReference type="PROSITE" id="PS50042">
    <property type="entry name" value="CNMP_BINDING_3"/>
    <property type="match status" value="1"/>
</dbReference>
<dbReference type="Proteomes" id="UP000308713">
    <property type="component" value="Unassembled WGS sequence"/>
</dbReference>
<evidence type="ECO:0000313" key="2">
    <source>
        <dbReference type="EMBL" id="TNJ46538.1"/>
    </source>
</evidence>
<protein>
    <submittedName>
        <fullName evidence="2">Crp/Fnr family transcriptional regulator</fullName>
    </submittedName>
</protein>
<name>A0A5C4SQF2_9FLAO</name>
<organism evidence="2 3">
    <name type="scientific">Allotamlana fucoidanivorans</name>
    <dbReference type="NCBI Taxonomy" id="2583814"/>
    <lineage>
        <taxon>Bacteria</taxon>
        <taxon>Pseudomonadati</taxon>
        <taxon>Bacteroidota</taxon>
        <taxon>Flavobacteriia</taxon>
        <taxon>Flavobacteriales</taxon>
        <taxon>Flavobacteriaceae</taxon>
        <taxon>Allotamlana</taxon>
    </lineage>
</organism>
<dbReference type="RefSeq" id="WP_139694909.1">
    <property type="nucleotide sequence ID" value="NZ_CP074074.1"/>
</dbReference>
<keyword evidence="3" id="KW-1185">Reference proteome</keyword>
<proteinExistence type="predicted"/>
<accession>A0A5C4SQF2</accession>
<gene>
    <name evidence="2" type="ORF">FGF67_02605</name>
</gene>
<dbReference type="EMBL" id="VDCS01000002">
    <property type="protein sequence ID" value="TNJ46538.1"/>
    <property type="molecule type" value="Genomic_DNA"/>
</dbReference>
<evidence type="ECO:0000259" key="1">
    <source>
        <dbReference type="PROSITE" id="PS50042"/>
    </source>
</evidence>